<keyword evidence="2" id="KW-0732">Signal</keyword>
<evidence type="ECO:0000313" key="4">
    <source>
        <dbReference type="Proteomes" id="UP001139031"/>
    </source>
</evidence>
<name>A0ABS7TWA0_9BACT</name>
<sequence length="260" mass="25686">MRSLGFAALAVLLACNPDAPGTSATTGSGTTTGTTTNGTGATTTATGGSLTTTSGSASDSAGTSTAPTTSTSTSNTPSTATIDPATSTTTTTSTGPGTSTTDDTGVDPQCLPALGDYGVCATPLGWAFDGVECTMRSGCDCAPDCDNFFPTAVACATGCAAADRCNPDRFDAAGIAEPPVVQGAFCDGVYMCPADDLLKDAYQQIFGMLTCEPGGFPCSENGEHCAGLFAGTLGPDEWAKLCAASLLPASGPFFCTVFGP</sequence>
<comment type="caution">
    <text evidence="3">The sequence shown here is derived from an EMBL/GenBank/DDBJ whole genome shotgun (WGS) entry which is preliminary data.</text>
</comment>
<protein>
    <submittedName>
        <fullName evidence="3">Uncharacterized protein</fullName>
    </submittedName>
</protein>
<evidence type="ECO:0000256" key="1">
    <source>
        <dbReference type="SAM" id="MobiDB-lite"/>
    </source>
</evidence>
<organism evidence="3 4">
    <name type="scientific">Nannocystis pusilla</name>
    <dbReference type="NCBI Taxonomy" id="889268"/>
    <lineage>
        <taxon>Bacteria</taxon>
        <taxon>Pseudomonadati</taxon>
        <taxon>Myxococcota</taxon>
        <taxon>Polyangia</taxon>
        <taxon>Nannocystales</taxon>
        <taxon>Nannocystaceae</taxon>
        <taxon>Nannocystis</taxon>
    </lineage>
</organism>
<gene>
    <name evidence="3" type="ORF">K7C98_25195</name>
</gene>
<feature type="signal peptide" evidence="2">
    <location>
        <begin position="1"/>
        <end position="19"/>
    </location>
</feature>
<evidence type="ECO:0000256" key="2">
    <source>
        <dbReference type="SAM" id="SignalP"/>
    </source>
</evidence>
<evidence type="ECO:0000313" key="3">
    <source>
        <dbReference type="EMBL" id="MBZ5712552.1"/>
    </source>
</evidence>
<dbReference type="PROSITE" id="PS51257">
    <property type="entry name" value="PROKAR_LIPOPROTEIN"/>
    <property type="match status" value="1"/>
</dbReference>
<accession>A0ABS7TWA0</accession>
<reference evidence="3" key="1">
    <citation type="submission" date="2021-08" db="EMBL/GenBank/DDBJ databases">
        <authorList>
            <person name="Stevens D.C."/>
        </authorList>
    </citation>
    <scope>NUCLEOTIDE SEQUENCE</scope>
    <source>
        <strain evidence="3">DSM 53165</strain>
    </source>
</reference>
<dbReference type="RefSeq" id="WP_224194307.1">
    <property type="nucleotide sequence ID" value="NZ_JAIRAU010000032.1"/>
</dbReference>
<feature type="chain" id="PRO_5046701189" evidence="2">
    <location>
        <begin position="20"/>
        <end position="260"/>
    </location>
</feature>
<dbReference type="Proteomes" id="UP001139031">
    <property type="component" value="Unassembled WGS sequence"/>
</dbReference>
<dbReference type="EMBL" id="JAIRAU010000032">
    <property type="protein sequence ID" value="MBZ5712552.1"/>
    <property type="molecule type" value="Genomic_DNA"/>
</dbReference>
<proteinExistence type="predicted"/>
<feature type="compositionally biased region" description="Low complexity" evidence="1">
    <location>
        <begin position="20"/>
        <end position="103"/>
    </location>
</feature>
<keyword evidence="4" id="KW-1185">Reference proteome</keyword>
<feature type="region of interest" description="Disordered" evidence="1">
    <location>
        <begin position="20"/>
        <end position="106"/>
    </location>
</feature>